<gene>
    <name evidence="1" type="ORF">RHMOL_Rhmol13G0070800</name>
</gene>
<proteinExistence type="predicted"/>
<name>A0ACC0L3W5_RHOML</name>
<comment type="caution">
    <text evidence="1">The sequence shown here is derived from an EMBL/GenBank/DDBJ whole genome shotgun (WGS) entry which is preliminary data.</text>
</comment>
<reference evidence="1" key="1">
    <citation type="submission" date="2022-02" db="EMBL/GenBank/DDBJ databases">
        <title>Plant Genome Project.</title>
        <authorList>
            <person name="Zhang R.-G."/>
        </authorList>
    </citation>
    <scope>NUCLEOTIDE SEQUENCE</scope>
    <source>
        <strain evidence="1">AT1</strain>
    </source>
</reference>
<evidence type="ECO:0000313" key="1">
    <source>
        <dbReference type="EMBL" id="KAI8523405.1"/>
    </source>
</evidence>
<evidence type="ECO:0000313" key="2">
    <source>
        <dbReference type="Proteomes" id="UP001062846"/>
    </source>
</evidence>
<dbReference type="Proteomes" id="UP001062846">
    <property type="component" value="Chromosome 13"/>
</dbReference>
<organism evidence="1 2">
    <name type="scientific">Rhododendron molle</name>
    <name type="common">Chinese azalea</name>
    <name type="synonym">Azalea mollis</name>
    <dbReference type="NCBI Taxonomy" id="49168"/>
    <lineage>
        <taxon>Eukaryota</taxon>
        <taxon>Viridiplantae</taxon>
        <taxon>Streptophyta</taxon>
        <taxon>Embryophyta</taxon>
        <taxon>Tracheophyta</taxon>
        <taxon>Spermatophyta</taxon>
        <taxon>Magnoliopsida</taxon>
        <taxon>eudicotyledons</taxon>
        <taxon>Gunneridae</taxon>
        <taxon>Pentapetalae</taxon>
        <taxon>asterids</taxon>
        <taxon>Ericales</taxon>
        <taxon>Ericaceae</taxon>
        <taxon>Ericoideae</taxon>
        <taxon>Rhodoreae</taxon>
        <taxon>Rhododendron</taxon>
    </lineage>
</organism>
<dbReference type="EMBL" id="CM046400">
    <property type="protein sequence ID" value="KAI8523405.1"/>
    <property type="molecule type" value="Genomic_DNA"/>
</dbReference>
<protein>
    <submittedName>
        <fullName evidence="1">Uncharacterized protein</fullName>
    </submittedName>
</protein>
<sequence length="104" mass="11853">MPIYFLIVGSPQGFGLALEDSVKLFLVLGIYIQSFQWGISNCKRGSIQSLLFKLSLSVSIYYIWRGINNRIFQHIGHDFTTVDKQIVNEVKACAVGRFLRLLKI</sequence>
<keyword evidence="2" id="KW-1185">Reference proteome</keyword>
<accession>A0ACC0L3W5</accession>